<dbReference type="AlphaFoldDB" id="A0A5B7EIB8"/>
<evidence type="ECO:0000313" key="1">
    <source>
        <dbReference type="EMBL" id="MPC33912.1"/>
    </source>
</evidence>
<reference evidence="1 2" key="1">
    <citation type="submission" date="2019-05" db="EMBL/GenBank/DDBJ databases">
        <title>Another draft genome of Portunus trituberculatus and its Hox gene families provides insights of decapod evolution.</title>
        <authorList>
            <person name="Jeong J.-H."/>
            <person name="Song I."/>
            <person name="Kim S."/>
            <person name="Choi T."/>
            <person name="Kim D."/>
            <person name="Ryu S."/>
            <person name="Kim W."/>
        </authorList>
    </citation>
    <scope>NUCLEOTIDE SEQUENCE [LARGE SCALE GENOMIC DNA]</scope>
    <source>
        <tissue evidence="1">Muscle</tissue>
    </source>
</reference>
<comment type="caution">
    <text evidence="1">The sequence shown here is derived from an EMBL/GenBank/DDBJ whole genome shotgun (WGS) entry which is preliminary data.</text>
</comment>
<dbReference type="EMBL" id="VSRR010002938">
    <property type="protein sequence ID" value="MPC33912.1"/>
    <property type="molecule type" value="Genomic_DNA"/>
</dbReference>
<evidence type="ECO:0000313" key="2">
    <source>
        <dbReference type="Proteomes" id="UP000324222"/>
    </source>
</evidence>
<accession>A0A5B7EIB8</accession>
<sequence length="132" mass="14042">MISCSTTPETLSCTRQGTPSKPDLSLLECLAVSVGLHVTTAVEGLIAESVAETAREFLRDRGCTHPATEGSRSTGTLCATTRCLPAHHNCFTISQCTMDRRQCGTLIFCLVDGSRSSQASGRVRRGTPPLAE</sequence>
<keyword evidence="2" id="KW-1185">Reference proteome</keyword>
<organism evidence="1 2">
    <name type="scientific">Portunus trituberculatus</name>
    <name type="common">Swimming crab</name>
    <name type="synonym">Neptunus trituberculatus</name>
    <dbReference type="NCBI Taxonomy" id="210409"/>
    <lineage>
        <taxon>Eukaryota</taxon>
        <taxon>Metazoa</taxon>
        <taxon>Ecdysozoa</taxon>
        <taxon>Arthropoda</taxon>
        <taxon>Crustacea</taxon>
        <taxon>Multicrustacea</taxon>
        <taxon>Malacostraca</taxon>
        <taxon>Eumalacostraca</taxon>
        <taxon>Eucarida</taxon>
        <taxon>Decapoda</taxon>
        <taxon>Pleocyemata</taxon>
        <taxon>Brachyura</taxon>
        <taxon>Eubrachyura</taxon>
        <taxon>Portunoidea</taxon>
        <taxon>Portunidae</taxon>
        <taxon>Portuninae</taxon>
        <taxon>Portunus</taxon>
    </lineage>
</organism>
<proteinExistence type="predicted"/>
<protein>
    <submittedName>
        <fullName evidence="1">Uncharacterized protein</fullName>
    </submittedName>
</protein>
<gene>
    <name evidence="1" type="ORF">E2C01_027281</name>
</gene>
<dbReference type="Proteomes" id="UP000324222">
    <property type="component" value="Unassembled WGS sequence"/>
</dbReference>
<name>A0A5B7EIB8_PORTR</name>